<dbReference type="EMBL" id="KQ964247">
    <property type="protein sequence ID" value="KXJ94771.1"/>
    <property type="molecule type" value="Genomic_DNA"/>
</dbReference>
<evidence type="ECO:0008006" key="4">
    <source>
        <dbReference type="Google" id="ProtNLM"/>
    </source>
</evidence>
<sequence length="442" mass="49843">MPSPAPKTEQQHDDIFTCTFCWHLSQGPPHVLGGVCGEICCRADEVVSLGWCFWHRSCYGCLFYGNKKVITGPSVAEVFDYDGVKTETEQGERMREGKDGTIKGREITVIPMCANCLVDCDGDGVEHPHVLQKALRRVDRADGGLSRLRWERREEDRQRESVANQADLVSPSSERIFTRNGVANGISPQSPAWQQHSLSPETRPRSILDEHFSRKGQPPFAASYDQMDTPFVSCPTSPEQFHLVPSRRASPMLSLDADSPSQQWEDHSSLIMSPKGPSFVKTEPLLSPPESREYLESYPIQEGPTRIPTRLRSIFSEQTLKREADQRERLRRSVFGEKHRLRRPNPAVNRVWQLNTPDRHVREAHVRQEKSLQEILDHTRDDGPAQYTSSSGIAFTAALDAYEHSRLEGTPSVSALARSGARSGPVARLSQQALQRDELRRN</sequence>
<keyword evidence="3" id="KW-1185">Reference proteome</keyword>
<evidence type="ECO:0000313" key="2">
    <source>
        <dbReference type="EMBL" id="KXJ94771.1"/>
    </source>
</evidence>
<dbReference type="AlphaFoldDB" id="A0A136JC82"/>
<dbReference type="Proteomes" id="UP000070501">
    <property type="component" value="Unassembled WGS sequence"/>
</dbReference>
<proteinExistence type="predicted"/>
<protein>
    <recommendedName>
        <fullName evidence="4">LIM zinc-binding domain-containing protein</fullName>
    </recommendedName>
</protein>
<dbReference type="STRING" id="196109.A0A136JC82"/>
<accession>A0A136JC82</accession>
<dbReference type="OrthoDB" id="8062037at2759"/>
<dbReference type="InParanoid" id="A0A136JC82"/>
<feature type="region of interest" description="Disordered" evidence="1">
    <location>
        <begin position="183"/>
        <end position="202"/>
    </location>
</feature>
<evidence type="ECO:0000256" key="1">
    <source>
        <dbReference type="SAM" id="MobiDB-lite"/>
    </source>
</evidence>
<gene>
    <name evidence="2" type="ORF">Micbo1qcDRAFT_173542</name>
</gene>
<evidence type="ECO:0000313" key="3">
    <source>
        <dbReference type="Proteomes" id="UP000070501"/>
    </source>
</evidence>
<organism evidence="2 3">
    <name type="scientific">Microdochium bolleyi</name>
    <dbReference type="NCBI Taxonomy" id="196109"/>
    <lineage>
        <taxon>Eukaryota</taxon>
        <taxon>Fungi</taxon>
        <taxon>Dikarya</taxon>
        <taxon>Ascomycota</taxon>
        <taxon>Pezizomycotina</taxon>
        <taxon>Sordariomycetes</taxon>
        <taxon>Xylariomycetidae</taxon>
        <taxon>Xylariales</taxon>
        <taxon>Microdochiaceae</taxon>
        <taxon>Microdochium</taxon>
    </lineage>
</organism>
<reference evidence="3" key="1">
    <citation type="submission" date="2016-02" db="EMBL/GenBank/DDBJ databases">
        <title>Draft genome sequence of Microdochium bolleyi, a fungal endophyte of beachgrass.</title>
        <authorList>
            <consortium name="DOE Joint Genome Institute"/>
            <person name="David A.S."/>
            <person name="May G."/>
            <person name="Haridas S."/>
            <person name="Lim J."/>
            <person name="Wang M."/>
            <person name="Labutti K."/>
            <person name="Lipzen A."/>
            <person name="Barry K."/>
            <person name="Grigoriev I.V."/>
        </authorList>
    </citation>
    <scope>NUCLEOTIDE SEQUENCE [LARGE SCALE GENOMIC DNA]</scope>
    <source>
        <strain evidence="3">J235TASD1</strain>
    </source>
</reference>
<feature type="region of interest" description="Disordered" evidence="1">
    <location>
        <begin position="410"/>
        <end position="442"/>
    </location>
</feature>
<feature type="compositionally biased region" description="Polar residues" evidence="1">
    <location>
        <begin position="186"/>
        <end position="200"/>
    </location>
</feature>
<name>A0A136JC82_9PEZI</name>